<feature type="transmembrane region" description="Helical" evidence="1">
    <location>
        <begin position="198"/>
        <end position="225"/>
    </location>
</feature>
<evidence type="ECO:0000256" key="1">
    <source>
        <dbReference type="SAM" id="Phobius"/>
    </source>
</evidence>
<dbReference type="Proteomes" id="UP000002640">
    <property type="component" value="Unassembled WGS sequence"/>
</dbReference>
<evidence type="ECO:0000313" key="2">
    <source>
        <dbReference type="EMBL" id="EGZ18904.1"/>
    </source>
</evidence>
<feature type="transmembrane region" description="Helical" evidence="1">
    <location>
        <begin position="34"/>
        <end position="52"/>
    </location>
</feature>
<dbReference type="InParanoid" id="G4ZJU3"/>
<name>G4ZJU3_PHYSP</name>
<feature type="transmembrane region" description="Helical" evidence="1">
    <location>
        <begin position="58"/>
        <end position="83"/>
    </location>
</feature>
<keyword evidence="3" id="KW-1185">Reference proteome</keyword>
<protein>
    <submittedName>
        <fullName evidence="2">Uncharacterized protein</fullName>
    </submittedName>
</protein>
<dbReference type="RefSeq" id="XP_009527962.1">
    <property type="nucleotide sequence ID" value="XM_009529667.1"/>
</dbReference>
<gene>
    <name evidence="2" type="ORF">PHYSODRAFT_332635</name>
</gene>
<organism evidence="2 3">
    <name type="scientific">Phytophthora sojae (strain P6497)</name>
    <name type="common">Soybean stem and root rot agent</name>
    <name type="synonym">Phytophthora megasperma f. sp. glycines</name>
    <dbReference type="NCBI Taxonomy" id="1094619"/>
    <lineage>
        <taxon>Eukaryota</taxon>
        <taxon>Sar</taxon>
        <taxon>Stramenopiles</taxon>
        <taxon>Oomycota</taxon>
        <taxon>Peronosporomycetes</taxon>
        <taxon>Peronosporales</taxon>
        <taxon>Peronosporaceae</taxon>
        <taxon>Phytophthora</taxon>
    </lineage>
</organism>
<accession>G4ZJU3</accession>
<feature type="transmembrane region" description="Helical" evidence="1">
    <location>
        <begin position="231"/>
        <end position="253"/>
    </location>
</feature>
<proteinExistence type="predicted"/>
<dbReference type="GeneID" id="20646494"/>
<feature type="transmembrane region" description="Helical" evidence="1">
    <location>
        <begin position="6"/>
        <end position="22"/>
    </location>
</feature>
<sequence length="254" mass="28545">MESSGIVLSSFVAASVVFKLFIQESTKHYIIKKRIRSVRFMCAAVALPTVLIDTQTRIILLGTMNSKFVAVGTIGMAFVEILLRVGKAYLTMRTIHNREAQVPVHRQSVAATIRQHQPTTSLDANAPSPARIEFELWRRRVHAYHIAEINADTYAEYIAIGCSASILFFFGDHPYYSLLRHADNDEHKDQRWTNLKMLLFQAIIELVVDFVSTVLEMMAGIEFAIIKDLGAFFAVLFAITAVLNVNISMGTYLS</sequence>
<keyword evidence="1" id="KW-0472">Membrane</keyword>
<dbReference type="AlphaFoldDB" id="G4ZJU3"/>
<keyword evidence="1" id="KW-0812">Transmembrane</keyword>
<dbReference type="EMBL" id="JH159154">
    <property type="protein sequence ID" value="EGZ18904.1"/>
    <property type="molecule type" value="Genomic_DNA"/>
</dbReference>
<evidence type="ECO:0000313" key="3">
    <source>
        <dbReference type="Proteomes" id="UP000002640"/>
    </source>
</evidence>
<dbReference type="OMA" id="HADNDEH"/>
<keyword evidence="1" id="KW-1133">Transmembrane helix</keyword>
<dbReference type="KEGG" id="psoj:PHYSODRAFT_332635"/>
<reference evidence="2 3" key="1">
    <citation type="journal article" date="2006" name="Science">
        <title>Phytophthora genome sequences uncover evolutionary origins and mechanisms of pathogenesis.</title>
        <authorList>
            <person name="Tyler B.M."/>
            <person name="Tripathy S."/>
            <person name="Zhang X."/>
            <person name="Dehal P."/>
            <person name="Jiang R.H."/>
            <person name="Aerts A."/>
            <person name="Arredondo F.D."/>
            <person name="Baxter L."/>
            <person name="Bensasson D."/>
            <person name="Beynon J.L."/>
            <person name="Chapman J."/>
            <person name="Damasceno C.M."/>
            <person name="Dorrance A.E."/>
            <person name="Dou D."/>
            <person name="Dickerman A.W."/>
            <person name="Dubchak I.L."/>
            <person name="Garbelotto M."/>
            <person name="Gijzen M."/>
            <person name="Gordon S.G."/>
            <person name="Govers F."/>
            <person name="Grunwald N.J."/>
            <person name="Huang W."/>
            <person name="Ivors K.L."/>
            <person name="Jones R.W."/>
            <person name="Kamoun S."/>
            <person name="Krampis K."/>
            <person name="Lamour K.H."/>
            <person name="Lee M.K."/>
            <person name="McDonald W.H."/>
            <person name="Medina M."/>
            <person name="Meijer H.J."/>
            <person name="Nordberg E.K."/>
            <person name="Maclean D.J."/>
            <person name="Ospina-Giraldo M.D."/>
            <person name="Morris P.F."/>
            <person name="Phuntumart V."/>
            <person name="Putnam N.H."/>
            <person name="Rash S."/>
            <person name="Rose J.K."/>
            <person name="Sakihama Y."/>
            <person name="Salamov A.A."/>
            <person name="Savidor A."/>
            <person name="Scheuring C.F."/>
            <person name="Smith B.M."/>
            <person name="Sobral B.W."/>
            <person name="Terry A."/>
            <person name="Torto-Alalibo T.A."/>
            <person name="Win J."/>
            <person name="Xu Z."/>
            <person name="Zhang H."/>
            <person name="Grigoriev I.V."/>
            <person name="Rokhsar D.S."/>
            <person name="Boore J.L."/>
        </authorList>
    </citation>
    <scope>NUCLEOTIDE SEQUENCE [LARGE SCALE GENOMIC DNA]</scope>
    <source>
        <strain evidence="2 3">P6497</strain>
    </source>
</reference>